<dbReference type="Proteomes" id="UP000198908">
    <property type="component" value="Unassembled WGS sequence"/>
</dbReference>
<dbReference type="EMBL" id="FMYQ01000022">
    <property type="protein sequence ID" value="SDD62470.1"/>
    <property type="molecule type" value="Genomic_DNA"/>
</dbReference>
<gene>
    <name evidence="1" type="ORF">SAMN05421548_122109</name>
</gene>
<keyword evidence="2" id="KW-1185">Reference proteome</keyword>
<protein>
    <submittedName>
        <fullName evidence="1">Uncharacterized protein</fullName>
    </submittedName>
</protein>
<evidence type="ECO:0000313" key="1">
    <source>
        <dbReference type="EMBL" id="SDD62470.1"/>
    </source>
</evidence>
<reference evidence="2" key="1">
    <citation type="submission" date="2016-09" db="EMBL/GenBank/DDBJ databases">
        <authorList>
            <person name="Varghese N."/>
            <person name="Submissions S."/>
        </authorList>
    </citation>
    <scope>NUCLEOTIDE SEQUENCE [LARGE SCALE GENOMIC DNA]</scope>
    <source>
        <strain evidence="2">TNe-862</strain>
    </source>
</reference>
<dbReference type="AlphaFoldDB" id="A0A1G6W944"/>
<accession>A0A1G6W944</accession>
<proteinExistence type="predicted"/>
<organism evidence="1 2">
    <name type="scientific">Paraburkholderia lycopersici</name>
    <dbReference type="NCBI Taxonomy" id="416944"/>
    <lineage>
        <taxon>Bacteria</taxon>
        <taxon>Pseudomonadati</taxon>
        <taxon>Pseudomonadota</taxon>
        <taxon>Betaproteobacteria</taxon>
        <taxon>Burkholderiales</taxon>
        <taxon>Burkholderiaceae</taxon>
        <taxon>Paraburkholderia</taxon>
    </lineage>
</organism>
<evidence type="ECO:0000313" key="2">
    <source>
        <dbReference type="Proteomes" id="UP000198908"/>
    </source>
</evidence>
<name>A0A1G6W944_9BURK</name>
<sequence length="45" mass="5090">MSGYFTAGGGGFRVNVFFTTYSDEFRSFEEIGNELEAEDSRMHLS</sequence>